<dbReference type="Proteomes" id="UP001630127">
    <property type="component" value="Unassembled WGS sequence"/>
</dbReference>
<reference evidence="2 3" key="1">
    <citation type="submission" date="2024-11" db="EMBL/GenBank/DDBJ databases">
        <title>A near-complete genome assembly of Cinchona calisaya.</title>
        <authorList>
            <person name="Lian D.C."/>
            <person name="Zhao X.W."/>
            <person name="Wei L."/>
        </authorList>
    </citation>
    <scope>NUCLEOTIDE SEQUENCE [LARGE SCALE GENOMIC DNA]</scope>
    <source>
        <tissue evidence="2">Nenye</tissue>
    </source>
</reference>
<comment type="caution">
    <text evidence="2">The sequence shown here is derived from an EMBL/GenBank/DDBJ whole genome shotgun (WGS) entry which is preliminary data.</text>
</comment>
<evidence type="ECO:0000313" key="3">
    <source>
        <dbReference type="Proteomes" id="UP001630127"/>
    </source>
</evidence>
<keyword evidence="3" id="KW-1185">Reference proteome</keyword>
<dbReference type="InterPro" id="IPR016197">
    <property type="entry name" value="Chromo-like_dom_sf"/>
</dbReference>
<accession>A0ABD2Y1S6</accession>
<dbReference type="CDD" id="cd00024">
    <property type="entry name" value="CD_CSD"/>
    <property type="match status" value="1"/>
</dbReference>
<organism evidence="2 3">
    <name type="scientific">Cinchona calisaya</name>
    <dbReference type="NCBI Taxonomy" id="153742"/>
    <lineage>
        <taxon>Eukaryota</taxon>
        <taxon>Viridiplantae</taxon>
        <taxon>Streptophyta</taxon>
        <taxon>Embryophyta</taxon>
        <taxon>Tracheophyta</taxon>
        <taxon>Spermatophyta</taxon>
        <taxon>Magnoliopsida</taxon>
        <taxon>eudicotyledons</taxon>
        <taxon>Gunneridae</taxon>
        <taxon>Pentapetalae</taxon>
        <taxon>asterids</taxon>
        <taxon>lamiids</taxon>
        <taxon>Gentianales</taxon>
        <taxon>Rubiaceae</taxon>
        <taxon>Cinchonoideae</taxon>
        <taxon>Cinchoneae</taxon>
        <taxon>Cinchona</taxon>
    </lineage>
</organism>
<evidence type="ECO:0000259" key="1">
    <source>
        <dbReference type="PROSITE" id="PS50013"/>
    </source>
</evidence>
<gene>
    <name evidence="2" type="ORF">ACH5RR_039457</name>
</gene>
<dbReference type="AlphaFoldDB" id="A0ABD2Y1S6"/>
<proteinExistence type="predicted"/>
<dbReference type="EMBL" id="JBJUIK010000016">
    <property type="protein sequence ID" value="KAL3500364.1"/>
    <property type="molecule type" value="Genomic_DNA"/>
</dbReference>
<feature type="domain" description="Chromo" evidence="1">
    <location>
        <begin position="177"/>
        <end position="226"/>
    </location>
</feature>
<dbReference type="Gene3D" id="2.40.50.40">
    <property type="match status" value="1"/>
</dbReference>
<evidence type="ECO:0000313" key="2">
    <source>
        <dbReference type="EMBL" id="KAL3500364.1"/>
    </source>
</evidence>
<name>A0ABD2Y1S6_9GENT</name>
<dbReference type="SUPFAM" id="SSF54160">
    <property type="entry name" value="Chromo domain-like"/>
    <property type="match status" value="1"/>
</dbReference>
<dbReference type="PROSITE" id="PS50013">
    <property type="entry name" value="CHROMO_2"/>
    <property type="match status" value="1"/>
</dbReference>
<dbReference type="InterPro" id="IPR000953">
    <property type="entry name" value="Chromo/chromo_shadow_dom"/>
</dbReference>
<protein>
    <recommendedName>
        <fullName evidence="1">Chromo domain-containing protein</fullName>
    </recommendedName>
</protein>
<sequence length="226" mass="25467">MGSVKTGNETGSKTVNKMNSGCFICGDPHLMRECPKLEKVNAIVAEMNDGDVPASTRINPFMLLSAIIAEKSIPPRDGLLYVQAKELKEHGYRIKAVNSKAQPVLGVASVELTLGSWSGKYSLMAVLLDDFDLILEKEFMAMNKIFPIPHLDGMMIADERKKARYGSNLIKRFLRCWTIESWGKSMKNQRIDYLIHWKGETEIDATWECDVTLGQFEDQIAAYWEA</sequence>